<dbReference type="KEGG" id="vhl:BME96_10755"/>
<dbReference type="InterPro" id="IPR051472">
    <property type="entry name" value="T3SS_Stator/FliH"/>
</dbReference>
<evidence type="ECO:0000256" key="4">
    <source>
        <dbReference type="ARBA" id="ARBA00022795"/>
    </source>
</evidence>
<dbReference type="RefSeq" id="WP_071649072.1">
    <property type="nucleotide sequence ID" value="NZ_CP017962.1"/>
</dbReference>
<feature type="domain" description="Flagellar assembly protein FliH/Type III secretion system HrpE" evidence="10">
    <location>
        <begin position="111"/>
        <end position="238"/>
    </location>
</feature>
<keyword evidence="6" id="KW-1006">Bacterial flagellum protein export</keyword>
<evidence type="ECO:0000256" key="1">
    <source>
        <dbReference type="ARBA" id="ARBA00003041"/>
    </source>
</evidence>
<evidence type="ECO:0000256" key="3">
    <source>
        <dbReference type="ARBA" id="ARBA00022448"/>
    </source>
</evidence>
<keyword evidence="5" id="KW-0653">Protein transport</keyword>
<evidence type="ECO:0000256" key="2">
    <source>
        <dbReference type="ARBA" id="ARBA00006602"/>
    </source>
</evidence>
<feature type="coiled-coil region" evidence="8">
    <location>
        <begin position="37"/>
        <end position="82"/>
    </location>
</feature>
<evidence type="ECO:0000256" key="8">
    <source>
        <dbReference type="SAM" id="Coils"/>
    </source>
</evidence>
<comment type="function">
    <text evidence="1">Needed for flagellar regrowth and assembly.</text>
</comment>
<keyword evidence="11" id="KW-0282">Flagellum</keyword>
<dbReference type="InterPro" id="IPR018035">
    <property type="entry name" value="Flagellar_FliH/T3SS_HrpE"/>
</dbReference>
<dbReference type="EMBL" id="CP017962">
    <property type="protein sequence ID" value="APC48633.1"/>
    <property type="molecule type" value="Genomic_DNA"/>
</dbReference>
<comment type="similarity">
    <text evidence="2">Belongs to the FliH family.</text>
</comment>
<organism evidence="11 12">
    <name type="scientific">Virgibacillus halodenitrificans</name>
    <name type="common">Bacillus halodenitrificans</name>
    <dbReference type="NCBI Taxonomy" id="1482"/>
    <lineage>
        <taxon>Bacteria</taxon>
        <taxon>Bacillati</taxon>
        <taxon>Bacillota</taxon>
        <taxon>Bacilli</taxon>
        <taxon>Bacillales</taxon>
        <taxon>Bacillaceae</taxon>
        <taxon>Virgibacillus</taxon>
    </lineage>
</organism>
<evidence type="ECO:0000313" key="12">
    <source>
        <dbReference type="Proteomes" id="UP000182945"/>
    </source>
</evidence>
<dbReference type="PANTHER" id="PTHR34982:SF1">
    <property type="entry name" value="FLAGELLAR ASSEMBLY PROTEIN FLIH"/>
    <property type="match status" value="1"/>
</dbReference>
<name>A0AAC9J136_VIRHA</name>
<dbReference type="GeneID" id="71514875"/>
<sequence>MSNSNLSGKRKIEVKSVVPVPSTDPSGTTASALDVVEKEISEQIDNLKLELKDLRNHKELLLNETNAEIQQAKQNWETEKHAYIESAKKEGYQAGYKKGEEAAQHEYRTLIEQANSIVESAGLDYHTTIEKHEESIIELAVYTAEKILSQQLGKSPQSFLPIVKSAIRELKDQSVISIYLHPANYETVLEQKEELLQVLEEDVRLAIYINVEIPENGCLIKHPFGQMDAGIDTQLNELRQVLHEVSRENAT</sequence>
<evidence type="ECO:0000256" key="6">
    <source>
        <dbReference type="ARBA" id="ARBA00023225"/>
    </source>
</evidence>
<reference evidence="11 12" key="1">
    <citation type="submission" date="2016-11" db="EMBL/GenBank/DDBJ databases">
        <title>Complete genome sequencing of Virgibacillus halodenitrificans PDB-F2.</title>
        <authorList>
            <person name="Sun Z."/>
            <person name="Zhou Y."/>
            <person name="Li H."/>
        </authorList>
    </citation>
    <scope>NUCLEOTIDE SEQUENCE [LARGE SCALE GENOMIC DNA]</scope>
    <source>
        <strain evidence="11 12">PDB-F2</strain>
    </source>
</reference>
<keyword evidence="3" id="KW-0813">Transport</keyword>
<accession>A0AAC9J136</accession>
<keyword evidence="11" id="KW-0969">Cilium</keyword>
<dbReference type="GO" id="GO:0005829">
    <property type="term" value="C:cytosol"/>
    <property type="evidence" value="ECO:0007669"/>
    <property type="project" value="TreeGrafter"/>
</dbReference>
<dbReference type="Proteomes" id="UP000182945">
    <property type="component" value="Chromosome"/>
</dbReference>
<dbReference type="GO" id="GO:0044781">
    <property type="term" value="P:bacterial-type flagellum organization"/>
    <property type="evidence" value="ECO:0007669"/>
    <property type="project" value="UniProtKB-KW"/>
</dbReference>
<dbReference type="PANTHER" id="PTHR34982">
    <property type="entry name" value="YOP PROTEINS TRANSLOCATION PROTEIN L"/>
    <property type="match status" value="1"/>
</dbReference>
<dbReference type="InterPro" id="IPR022524">
    <property type="entry name" value="FliH_Bacilli"/>
</dbReference>
<gene>
    <name evidence="11" type="ORF">BME96_10755</name>
</gene>
<dbReference type="AlphaFoldDB" id="A0AAC9J136"/>
<dbReference type="GO" id="GO:0015031">
    <property type="term" value="P:protein transport"/>
    <property type="evidence" value="ECO:0007669"/>
    <property type="project" value="UniProtKB-KW"/>
</dbReference>
<evidence type="ECO:0000256" key="9">
    <source>
        <dbReference type="SAM" id="MobiDB-lite"/>
    </source>
</evidence>
<protein>
    <recommendedName>
        <fullName evidence="7">Flagellar assembly protein FliH</fullName>
    </recommendedName>
</protein>
<dbReference type="Pfam" id="PF02108">
    <property type="entry name" value="FliH"/>
    <property type="match status" value="1"/>
</dbReference>
<evidence type="ECO:0000256" key="5">
    <source>
        <dbReference type="ARBA" id="ARBA00022927"/>
    </source>
</evidence>
<proteinExistence type="inferred from homology"/>
<keyword evidence="8" id="KW-0175">Coiled coil</keyword>
<keyword evidence="4" id="KW-1005">Bacterial flagellum biogenesis</keyword>
<keyword evidence="11" id="KW-0966">Cell projection</keyword>
<evidence type="ECO:0000313" key="11">
    <source>
        <dbReference type="EMBL" id="APC48633.1"/>
    </source>
</evidence>
<dbReference type="NCBIfam" id="TIGR03825">
    <property type="entry name" value="FliH_bacil"/>
    <property type="match status" value="1"/>
</dbReference>
<evidence type="ECO:0000256" key="7">
    <source>
        <dbReference type="NCBIfam" id="TIGR03825"/>
    </source>
</evidence>
<evidence type="ECO:0000259" key="10">
    <source>
        <dbReference type="Pfam" id="PF02108"/>
    </source>
</evidence>
<feature type="region of interest" description="Disordered" evidence="9">
    <location>
        <begin position="1"/>
        <end position="30"/>
    </location>
</feature>